<name>A0A2V1DQ30_9PLEO</name>
<evidence type="ECO:0000313" key="3">
    <source>
        <dbReference type="Proteomes" id="UP000244855"/>
    </source>
</evidence>
<gene>
    <name evidence="2" type="ORF">DM02DRAFT_728590</name>
</gene>
<feature type="compositionally biased region" description="Low complexity" evidence="1">
    <location>
        <begin position="300"/>
        <end position="310"/>
    </location>
</feature>
<dbReference type="EMBL" id="KZ805374">
    <property type="protein sequence ID" value="PVI00378.1"/>
    <property type="molecule type" value="Genomic_DNA"/>
</dbReference>
<reference evidence="2 3" key="1">
    <citation type="journal article" date="2018" name="Sci. Rep.">
        <title>Comparative genomics provides insights into the lifestyle and reveals functional heterogeneity of dark septate endophytic fungi.</title>
        <authorList>
            <person name="Knapp D.G."/>
            <person name="Nemeth J.B."/>
            <person name="Barry K."/>
            <person name="Hainaut M."/>
            <person name="Henrissat B."/>
            <person name="Johnson J."/>
            <person name="Kuo A."/>
            <person name="Lim J.H.P."/>
            <person name="Lipzen A."/>
            <person name="Nolan M."/>
            <person name="Ohm R.A."/>
            <person name="Tamas L."/>
            <person name="Grigoriev I.V."/>
            <person name="Spatafora J.W."/>
            <person name="Nagy L.G."/>
            <person name="Kovacs G.M."/>
        </authorList>
    </citation>
    <scope>NUCLEOTIDE SEQUENCE [LARGE SCALE GENOMIC DNA]</scope>
    <source>
        <strain evidence="2 3">DSE2036</strain>
    </source>
</reference>
<protein>
    <submittedName>
        <fullName evidence="2">Uncharacterized protein</fullName>
    </submittedName>
</protein>
<feature type="compositionally biased region" description="Basic residues" evidence="1">
    <location>
        <begin position="9"/>
        <end position="30"/>
    </location>
</feature>
<feature type="region of interest" description="Disordered" evidence="1">
    <location>
        <begin position="1"/>
        <end position="108"/>
    </location>
</feature>
<feature type="compositionally biased region" description="Low complexity" evidence="1">
    <location>
        <begin position="281"/>
        <end position="292"/>
    </location>
</feature>
<feature type="region of interest" description="Disordered" evidence="1">
    <location>
        <begin position="203"/>
        <end position="315"/>
    </location>
</feature>
<feature type="compositionally biased region" description="Low complexity" evidence="1">
    <location>
        <begin position="36"/>
        <end position="46"/>
    </location>
</feature>
<organism evidence="2 3">
    <name type="scientific">Periconia macrospinosa</name>
    <dbReference type="NCBI Taxonomy" id="97972"/>
    <lineage>
        <taxon>Eukaryota</taxon>
        <taxon>Fungi</taxon>
        <taxon>Dikarya</taxon>
        <taxon>Ascomycota</taxon>
        <taxon>Pezizomycotina</taxon>
        <taxon>Dothideomycetes</taxon>
        <taxon>Pleosporomycetidae</taxon>
        <taxon>Pleosporales</taxon>
        <taxon>Massarineae</taxon>
        <taxon>Periconiaceae</taxon>
        <taxon>Periconia</taxon>
    </lineage>
</organism>
<keyword evidence="3" id="KW-1185">Reference proteome</keyword>
<feature type="compositionally biased region" description="Polar residues" evidence="1">
    <location>
        <begin position="220"/>
        <end position="235"/>
    </location>
</feature>
<evidence type="ECO:0000313" key="2">
    <source>
        <dbReference type="EMBL" id="PVI00378.1"/>
    </source>
</evidence>
<dbReference type="AlphaFoldDB" id="A0A2V1DQ30"/>
<accession>A0A2V1DQ30</accession>
<feature type="compositionally biased region" description="Low complexity" evidence="1">
    <location>
        <begin position="257"/>
        <end position="270"/>
    </location>
</feature>
<evidence type="ECO:0000256" key="1">
    <source>
        <dbReference type="SAM" id="MobiDB-lite"/>
    </source>
</evidence>
<sequence length="456" mass="50230">MPDLEPPCKRQKLRGRCARRRSSKSKRRGRNSTIKPLLLPLLLLLAPRPPPPPQEQTTCRTMSRSSSPPTTAPLGSTHGLRPRRPQDPPSGRHHAVHGRLAAAQEGLPREDVARFDADAAEAPTVLLPEEMKPEPKPTPDNFMNCTTIERAQREKARLEKNLAKTHGEWYPSQPYKASLSYYRATPAYEELMQSFDLFLLQQRPTSSSKDSSSQSEGLRPTSSGSSKTVESNYTETKPPASAVPLIEAATREDAYARRAQLAAAGPQAPSTTPPPPPPVTTPTYSATISAPFVPNPNFAPPASATSTATPDDNPCIQAIDNEYATTAHFNRFNGQFQREGVNPEYHNDENKSHLCQRRAELEVGIAGSKGFRYANFELSTPRHVKCQVFDRTHHIVAIEAYKAGAFKLDKPPTSNILAESVAEGVKLATATIKWYPNSFAHINAARKYVRDICKGD</sequence>
<feature type="compositionally biased region" description="Low complexity" evidence="1">
    <location>
        <begin position="57"/>
        <end position="69"/>
    </location>
</feature>
<proteinExistence type="predicted"/>
<dbReference type="Proteomes" id="UP000244855">
    <property type="component" value="Unassembled WGS sequence"/>
</dbReference>
<feature type="compositionally biased region" description="Pro residues" evidence="1">
    <location>
        <begin position="271"/>
        <end position="280"/>
    </location>
</feature>
<feature type="compositionally biased region" description="Low complexity" evidence="1">
    <location>
        <begin position="206"/>
        <end position="215"/>
    </location>
</feature>